<proteinExistence type="inferred from homology"/>
<evidence type="ECO:0000256" key="2">
    <source>
        <dbReference type="ARBA" id="ARBA00022670"/>
    </source>
</evidence>
<dbReference type="Gene3D" id="1.20.120.1240">
    <property type="entry name" value="Dynamin, middle domain"/>
    <property type="match status" value="1"/>
</dbReference>
<dbReference type="InterPro" id="IPR032799">
    <property type="entry name" value="TAXi_C"/>
</dbReference>
<protein>
    <recommendedName>
        <fullName evidence="6">Peptidase A1 domain-containing protein</fullName>
    </recommendedName>
</protein>
<dbReference type="InterPro" id="IPR034161">
    <property type="entry name" value="Pepsin-like_plant"/>
</dbReference>
<keyword evidence="2" id="KW-0645">Protease</keyword>
<dbReference type="SUPFAM" id="SSF50630">
    <property type="entry name" value="Acid proteases"/>
    <property type="match status" value="1"/>
</dbReference>
<sequence length="577" mass="64572">MPYASNRPRHSLRHSQRHSNTIIRRRLQCRVFQSSPVASCSSMRGYEAGQGTLQLNILSKYSEDEDILIAIQNAWGPRSTVFVADVGLFVFSLIYHSCMVSELHRYPVLRKQIDHVVDRFLRDNLDPLENIIGHIIAMEELSFNPSHLGFLPSQSSSFLSPASVLISCLILTSGFRFHYHNTLNLNSNASSLAAIELPDHVNAISSSTPSCSLSSSHDSSEESAKIVVANNLQHDGQSPEKFAEQHLVKVPLKHRTTGQSENGPHYDPKYTSSFKNISCQDPCSNTTGDFALETFTVNLMAPSGKSDVKKVDNVMFGCGHWNRGLFHGASGLFGLGRGLLSFSSQLQSLYGHSFSYCLVDRNSGPSSKLIFGDDKDFLTHPEQNFTKLVNGEDNPADTFYYVEIKAIVIGGETLKIPEETWGFTQDGKGGTIVDSGTTLSYFAEPVYEVIKEAFIKNVENYPLMSDFPILEPCYNVSGVERLEMPSFKIQFRDGAEWNFPAENYFIWVDQQVVCLAMLGTKRSGFSIIGSYQQQNFYILYDTKNSSWDLFLQDVPISDNFANKHADFGSLMDYFSHM</sequence>
<feature type="domain" description="Peptidase A1" evidence="6">
    <location>
        <begin position="200"/>
        <end position="550"/>
    </location>
</feature>
<dbReference type="PANTHER" id="PTHR47967:SF28">
    <property type="entry name" value="ASPARTYL PROTEASE FAMILY PROTEIN 2-LIKE"/>
    <property type="match status" value="1"/>
</dbReference>
<reference evidence="7" key="1">
    <citation type="submission" date="2022-04" db="EMBL/GenBank/DDBJ databases">
        <title>Carnegiea gigantea Genome sequencing and assembly v2.</title>
        <authorList>
            <person name="Copetti D."/>
            <person name="Sanderson M.J."/>
            <person name="Burquez A."/>
            <person name="Wojciechowski M.F."/>
        </authorList>
    </citation>
    <scope>NUCLEOTIDE SEQUENCE</scope>
    <source>
        <strain evidence="7">SGP5-SGP5p</strain>
        <tissue evidence="7">Aerial part</tissue>
    </source>
</reference>
<dbReference type="InterPro" id="IPR021109">
    <property type="entry name" value="Peptidase_aspartic_dom_sf"/>
</dbReference>
<comment type="caution">
    <text evidence="7">The sequence shown here is derived from an EMBL/GenBank/DDBJ whole genome shotgun (WGS) entry which is preliminary data.</text>
</comment>
<evidence type="ECO:0000256" key="1">
    <source>
        <dbReference type="ARBA" id="ARBA00007447"/>
    </source>
</evidence>
<dbReference type="AlphaFoldDB" id="A0A9Q1GJA9"/>
<keyword evidence="8" id="KW-1185">Reference proteome</keyword>
<keyword evidence="5" id="KW-0325">Glycoprotein</keyword>
<dbReference type="InterPro" id="IPR033121">
    <property type="entry name" value="PEPTIDASE_A1"/>
</dbReference>
<dbReference type="Pfam" id="PF14543">
    <property type="entry name" value="TAXi_N"/>
    <property type="match status" value="1"/>
</dbReference>
<evidence type="ECO:0000256" key="3">
    <source>
        <dbReference type="ARBA" id="ARBA00022750"/>
    </source>
</evidence>
<dbReference type="GO" id="GO:0006508">
    <property type="term" value="P:proteolysis"/>
    <property type="evidence" value="ECO:0007669"/>
    <property type="project" value="UniProtKB-KW"/>
</dbReference>
<dbReference type="PROSITE" id="PS51767">
    <property type="entry name" value="PEPTIDASE_A1"/>
    <property type="match status" value="1"/>
</dbReference>
<evidence type="ECO:0000256" key="4">
    <source>
        <dbReference type="ARBA" id="ARBA00022801"/>
    </source>
</evidence>
<dbReference type="EMBL" id="JAKOGI010002557">
    <property type="protein sequence ID" value="KAJ8421751.1"/>
    <property type="molecule type" value="Genomic_DNA"/>
</dbReference>
<keyword evidence="4" id="KW-0378">Hydrolase</keyword>
<dbReference type="Pfam" id="PF14541">
    <property type="entry name" value="TAXi_C"/>
    <property type="match status" value="1"/>
</dbReference>
<evidence type="ECO:0000313" key="8">
    <source>
        <dbReference type="Proteomes" id="UP001153076"/>
    </source>
</evidence>
<dbReference type="GO" id="GO:0004190">
    <property type="term" value="F:aspartic-type endopeptidase activity"/>
    <property type="evidence" value="ECO:0007669"/>
    <property type="project" value="UniProtKB-KW"/>
</dbReference>
<dbReference type="OrthoDB" id="1294322at2759"/>
<dbReference type="InterPro" id="IPR051708">
    <property type="entry name" value="Plant_Aspart_Prot_A1"/>
</dbReference>
<keyword evidence="3" id="KW-0064">Aspartyl protease</keyword>
<name>A0A9Q1GJA9_9CARY</name>
<dbReference type="Proteomes" id="UP001153076">
    <property type="component" value="Unassembled WGS sequence"/>
</dbReference>
<gene>
    <name evidence="7" type="ORF">Cgig2_008871</name>
</gene>
<organism evidence="7 8">
    <name type="scientific">Carnegiea gigantea</name>
    <dbReference type="NCBI Taxonomy" id="171969"/>
    <lineage>
        <taxon>Eukaryota</taxon>
        <taxon>Viridiplantae</taxon>
        <taxon>Streptophyta</taxon>
        <taxon>Embryophyta</taxon>
        <taxon>Tracheophyta</taxon>
        <taxon>Spermatophyta</taxon>
        <taxon>Magnoliopsida</taxon>
        <taxon>eudicotyledons</taxon>
        <taxon>Gunneridae</taxon>
        <taxon>Pentapetalae</taxon>
        <taxon>Caryophyllales</taxon>
        <taxon>Cactineae</taxon>
        <taxon>Cactaceae</taxon>
        <taxon>Cactoideae</taxon>
        <taxon>Echinocereeae</taxon>
        <taxon>Carnegiea</taxon>
    </lineage>
</organism>
<dbReference type="PANTHER" id="PTHR47967">
    <property type="entry name" value="OS07G0603500 PROTEIN-RELATED"/>
    <property type="match status" value="1"/>
</dbReference>
<evidence type="ECO:0000256" key="5">
    <source>
        <dbReference type="ARBA" id="ARBA00023180"/>
    </source>
</evidence>
<accession>A0A9Q1GJA9</accession>
<evidence type="ECO:0000313" key="7">
    <source>
        <dbReference type="EMBL" id="KAJ8421751.1"/>
    </source>
</evidence>
<dbReference type="CDD" id="cd05476">
    <property type="entry name" value="pepsin_A_like_plant"/>
    <property type="match status" value="1"/>
</dbReference>
<comment type="similarity">
    <text evidence="1">Belongs to the peptidase A1 family.</text>
</comment>
<dbReference type="Gene3D" id="2.40.70.10">
    <property type="entry name" value="Acid Proteases"/>
    <property type="match status" value="2"/>
</dbReference>
<dbReference type="InterPro" id="IPR032861">
    <property type="entry name" value="TAXi_N"/>
</dbReference>
<dbReference type="FunFam" id="2.40.70.10:FF:000034">
    <property type="entry name" value="Aspartyl protease family protein"/>
    <property type="match status" value="1"/>
</dbReference>
<evidence type="ECO:0000259" key="6">
    <source>
        <dbReference type="PROSITE" id="PS51767"/>
    </source>
</evidence>